<dbReference type="RefSeq" id="XP_062879725.1">
    <property type="nucleotide sequence ID" value="XM_063023655.1"/>
</dbReference>
<organism evidence="2 3">
    <name type="scientific">Australozyma saopauloensis</name>
    <dbReference type="NCBI Taxonomy" id="291208"/>
    <lineage>
        <taxon>Eukaryota</taxon>
        <taxon>Fungi</taxon>
        <taxon>Dikarya</taxon>
        <taxon>Ascomycota</taxon>
        <taxon>Saccharomycotina</taxon>
        <taxon>Pichiomycetes</taxon>
        <taxon>Metschnikowiaceae</taxon>
        <taxon>Australozyma</taxon>
    </lineage>
</organism>
<dbReference type="GeneID" id="88175792"/>
<dbReference type="Proteomes" id="UP001338582">
    <property type="component" value="Chromosome 6"/>
</dbReference>
<name>A0AAX4HFI5_9ASCO</name>
<dbReference type="Gene3D" id="1.25.40.180">
    <property type="match status" value="2"/>
</dbReference>
<feature type="compositionally biased region" description="Acidic residues" evidence="1">
    <location>
        <begin position="840"/>
        <end position="863"/>
    </location>
</feature>
<evidence type="ECO:0000313" key="3">
    <source>
        <dbReference type="Proteomes" id="UP001338582"/>
    </source>
</evidence>
<feature type="region of interest" description="Disordered" evidence="1">
    <location>
        <begin position="816"/>
        <end position="910"/>
    </location>
</feature>
<evidence type="ECO:0008006" key="4">
    <source>
        <dbReference type="Google" id="ProtNLM"/>
    </source>
</evidence>
<feature type="region of interest" description="Disordered" evidence="1">
    <location>
        <begin position="995"/>
        <end position="1014"/>
    </location>
</feature>
<dbReference type="InterPro" id="IPR039762">
    <property type="entry name" value="Nmd2/UPF2"/>
</dbReference>
<feature type="compositionally biased region" description="Basic and acidic residues" evidence="1">
    <location>
        <begin position="901"/>
        <end position="910"/>
    </location>
</feature>
<dbReference type="AlphaFoldDB" id="A0AAX4HFI5"/>
<dbReference type="PANTHER" id="PTHR12839">
    <property type="entry name" value="NONSENSE-MEDIATED MRNA DECAY PROTEIN 2 UP-FRAMESHIFT SUPPRESSOR 2"/>
    <property type="match status" value="1"/>
</dbReference>
<accession>A0AAX4HFI5</accession>
<dbReference type="SUPFAM" id="SSF48371">
    <property type="entry name" value="ARM repeat"/>
    <property type="match status" value="2"/>
</dbReference>
<dbReference type="GO" id="GO:0035145">
    <property type="term" value="C:exon-exon junction complex"/>
    <property type="evidence" value="ECO:0007669"/>
    <property type="project" value="TreeGrafter"/>
</dbReference>
<feature type="region of interest" description="Disordered" evidence="1">
    <location>
        <begin position="930"/>
        <end position="964"/>
    </location>
</feature>
<gene>
    <name evidence="2" type="ORF">PUMCH_004732</name>
</gene>
<evidence type="ECO:0000256" key="1">
    <source>
        <dbReference type="SAM" id="MobiDB-lite"/>
    </source>
</evidence>
<dbReference type="GO" id="GO:0005737">
    <property type="term" value="C:cytoplasm"/>
    <property type="evidence" value="ECO:0007669"/>
    <property type="project" value="TreeGrafter"/>
</dbReference>
<reference evidence="2 3" key="1">
    <citation type="submission" date="2023-10" db="EMBL/GenBank/DDBJ databases">
        <title>Draft Genome Sequence of Candida saopaulonensis from a very Premature Infant with Sepsis.</title>
        <authorList>
            <person name="Ning Y."/>
            <person name="Dai R."/>
            <person name="Xiao M."/>
            <person name="Xu Y."/>
            <person name="Yan Q."/>
            <person name="Zhang L."/>
        </authorList>
    </citation>
    <scope>NUCLEOTIDE SEQUENCE [LARGE SCALE GENOMIC DNA]</scope>
    <source>
        <strain evidence="2 3">19XY460</strain>
    </source>
</reference>
<protein>
    <recommendedName>
        <fullName evidence="4">Nonsense-mediated mRNA decay protein 2</fullName>
    </recommendedName>
</protein>
<feature type="compositionally biased region" description="Acidic residues" evidence="1">
    <location>
        <begin position="876"/>
        <end position="900"/>
    </location>
</feature>
<feature type="compositionally biased region" description="Polar residues" evidence="1">
    <location>
        <begin position="951"/>
        <end position="962"/>
    </location>
</feature>
<dbReference type="EMBL" id="CP138899">
    <property type="protein sequence ID" value="WPK27347.1"/>
    <property type="molecule type" value="Genomic_DNA"/>
</dbReference>
<proteinExistence type="predicted"/>
<dbReference type="InterPro" id="IPR016024">
    <property type="entry name" value="ARM-type_fold"/>
</dbReference>
<evidence type="ECO:0000313" key="2">
    <source>
        <dbReference type="EMBL" id="WPK27347.1"/>
    </source>
</evidence>
<dbReference type="PANTHER" id="PTHR12839:SF7">
    <property type="entry name" value="REGULATOR OF NONSENSE TRANSCRIPTS 2"/>
    <property type="match status" value="1"/>
</dbReference>
<feature type="compositionally biased region" description="Low complexity" evidence="1">
    <location>
        <begin position="816"/>
        <end position="826"/>
    </location>
</feature>
<sequence length="1014" mass="114699">MANAPDRRQQLRDLNLRATAGESVFPVLPKTDSSLKKNTGFVKRIRTINSENAANVLSDVRTLSLEKYLSEIAVAYCEALLSVARNDDILPFLEVGLALHQRFGPAFVAPVLSSLVNFLGAKGSAEPLPRHKFVLKFVFSMHLVGLCTTLGDCSVEELSDSAAKLCKNHGQSPIILPLLKSMMAFELRRGHTLSVVASFVRYFKDVLVSPSQALLPENVHAQLLQLLTQYTAEIVKVLVQLRKDTALRKERLRKASIRTGKLLEDLQQDVDDAVELEAVFDSCATVLCEVADVVYPENKETGDLHEDQASASEENVLSVKQEWWDDAADRDFHQVIPSGEEVAAAVDPKSIANLRLNRLTEGECVVKFLTLLENAVSEQDILVCSVLVQKYVPYNKATRNKLLKFFSFESKKMDNVNIYARFLKINETFLAEVIECLTSALDQGFRSQIHHGRINFRTISFFVELVKFKLIPKHVVFHKIRRLTLDLAGTNNATILLIFYQDCGKFLLFEPEYLETTKDMLDLLQLRSKSASLSPDEKHVIRNMFSIVDSYVNPKNKEPVKEIVATPIQDFISQIIKILATPQYYHHAKNLYQQIDFINDVEAQEALFNVFQKPEALNLDNYELLARLLCSSGKKRKFLVARVVSALIEQVYRGLESCDYRNNSARTSQVKLLASFYNEKVIDFRIIVDLLFRIVCFGHPNNLPVPNSTCEVDKSTDYFRISMCCSILKRLNFGFVKNSQHFSGSVKSLEGFLMFLQYYSFCKMQPLPRDVKMLLDDVYTKFEETSFNDLDLANNFLDAATLLQAFTQRCSESTSSRAKASEAESANPQIDQSELASSDLESEISEAESEDSTDEDSDEETVNMDDLVVDSHSESDDGDSEDSESDSDQYESEMDEEDEEQQRMKQRMEALKVAEETKLISAMDKSIQELRQDASGSTKPTRSLRMPAPSSFATRNGNSSPTPLGMKLNFLSKSNKLREVNMPSNKQLEERILKEQQERRANQEKILSLVDQMN</sequence>
<dbReference type="GO" id="GO:0000184">
    <property type="term" value="P:nuclear-transcribed mRNA catabolic process, nonsense-mediated decay"/>
    <property type="evidence" value="ECO:0007669"/>
    <property type="project" value="InterPro"/>
</dbReference>
<keyword evidence="3" id="KW-1185">Reference proteome</keyword>
<dbReference type="KEGG" id="asau:88175792"/>